<keyword evidence="8" id="KW-1185">Reference proteome</keyword>
<dbReference type="PATRIC" id="fig|1278073.3.peg.8113"/>
<dbReference type="Proteomes" id="UP000011131">
    <property type="component" value="Chromosome"/>
</dbReference>
<dbReference type="AlphaFoldDB" id="L7UMW9"/>
<feature type="domain" description="Metallo-beta-lactamase" evidence="6">
    <location>
        <begin position="107"/>
        <end position="328"/>
    </location>
</feature>
<evidence type="ECO:0000256" key="4">
    <source>
        <dbReference type="ARBA" id="ARBA00022801"/>
    </source>
</evidence>
<protein>
    <submittedName>
        <fullName evidence="7">Metallo-beta-lactamase family protein</fullName>
    </submittedName>
</protein>
<evidence type="ECO:0000256" key="1">
    <source>
        <dbReference type="ARBA" id="ARBA00001947"/>
    </source>
</evidence>
<evidence type="ECO:0000313" key="7">
    <source>
        <dbReference type="EMBL" id="AGC49240.1"/>
    </source>
</evidence>
<gene>
    <name evidence="7" type="ordered locus">MYSTI_07968</name>
</gene>
<dbReference type="SMART" id="SM00849">
    <property type="entry name" value="Lactamase_B"/>
    <property type="match status" value="1"/>
</dbReference>
<evidence type="ECO:0000313" key="8">
    <source>
        <dbReference type="Proteomes" id="UP000011131"/>
    </source>
</evidence>
<evidence type="ECO:0000256" key="2">
    <source>
        <dbReference type="ARBA" id="ARBA00007749"/>
    </source>
</evidence>
<dbReference type="Gene3D" id="3.60.15.10">
    <property type="entry name" value="Ribonuclease Z/Hydroxyacylglutathione hydrolase-like"/>
    <property type="match status" value="1"/>
</dbReference>
<dbReference type="InterPro" id="IPR001279">
    <property type="entry name" value="Metallo-B-lactamas"/>
</dbReference>
<accession>L7UMW9</accession>
<dbReference type="PANTHER" id="PTHR42978:SF2">
    <property type="entry name" value="102 KBASES UNSTABLE REGION: FROM 1 TO 119443"/>
    <property type="match status" value="1"/>
</dbReference>
<proteinExistence type="inferred from homology"/>
<name>L7UMW9_MYXSD</name>
<evidence type="ECO:0000256" key="3">
    <source>
        <dbReference type="ARBA" id="ARBA00022723"/>
    </source>
</evidence>
<dbReference type="PANTHER" id="PTHR42978">
    <property type="entry name" value="QUORUM-QUENCHING LACTONASE YTNP-RELATED-RELATED"/>
    <property type="match status" value="1"/>
</dbReference>
<dbReference type="Pfam" id="PF00753">
    <property type="entry name" value="Lactamase_B"/>
    <property type="match status" value="1"/>
</dbReference>
<keyword evidence="3" id="KW-0479">Metal-binding</keyword>
<dbReference type="STRING" id="1278073.MYSTI_07968"/>
<sequence>MHLGIATLAPMKNAKRLFLAVLALVALPAAVLGVVGVELSSHPHQPSALGAPKPLTNDLLATLGEPGPVELETINSADWAVERGGLINLDHPTAKAAGLTAEDEPIQVFFHALRHPTKGLFIVDTGVESALRTAPEKAAVHGIVSSALKLEETLKVREPLGEWLAKQSQPLAGVFLTHLHMDHILGMRDVPAGTPVYSGPGETSPRAFLNVLVKPVTDRSLEGKAPLSEWPYRPETSGPFEAAVDIFGDGTVWALSVPGHTPGSTAYLVRSTKGPVLLMGDASHTRWGWEHDVEPGTFTADAPRGIESFKKLRAFAQAHPEVEVRMGHQH</sequence>
<evidence type="ECO:0000259" key="6">
    <source>
        <dbReference type="SMART" id="SM00849"/>
    </source>
</evidence>
<dbReference type="InterPro" id="IPR051013">
    <property type="entry name" value="MBL_superfamily_lactonases"/>
</dbReference>
<dbReference type="eggNOG" id="COG0491">
    <property type="taxonomic scope" value="Bacteria"/>
</dbReference>
<keyword evidence="5" id="KW-0862">Zinc</keyword>
<dbReference type="HOGENOM" id="CLU_940218_0_0_7"/>
<organism evidence="7 8">
    <name type="scientific">Myxococcus stipitatus (strain DSM 14675 / JCM 12634 / Mx s8)</name>
    <dbReference type="NCBI Taxonomy" id="1278073"/>
    <lineage>
        <taxon>Bacteria</taxon>
        <taxon>Pseudomonadati</taxon>
        <taxon>Myxococcota</taxon>
        <taxon>Myxococcia</taxon>
        <taxon>Myxococcales</taxon>
        <taxon>Cystobacterineae</taxon>
        <taxon>Myxococcaceae</taxon>
        <taxon>Myxococcus</taxon>
    </lineage>
</organism>
<comment type="cofactor">
    <cofactor evidence="1">
        <name>Zn(2+)</name>
        <dbReference type="ChEBI" id="CHEBI:29105"/>
    </cofactor>
</comment>
<reference evidence="7 8" key="1">
    <citation type="journal article" date="2013" name="Genome Announc.">
        <title>Complete genome sequence of Myxococcus stipitatus strain DSM 14675, a fruiting myxobacterium.</title>
        <authorList>
            <person name="Huntley S."/>
            <person name="Kneip S."/>
            <person name="Treuner-Lange A."/>
            <person name="Sogaard-Andersen L."/>
        </authorList>
    </citation>
    <scope>NUCLEOTIDE SEQUENCE [LARGE SCALE GENOMIC DNA]</scope>
    <source>
        <strain evidence="8">DSM 14675 / JCM 12634 / Mx s8</strain>
    </source>
</reference>
<keyword evidence="4" id="KW-0378">Hydrolase</keyword>
<dbReference type="EMBL" id="CP004025">
    <property type="protein sequence ID" value="AGC49240.1"/>
    <property type="molecule type" value="Genomic_DNA"/>
</dbReference>
<dbReference type="KEGG" id="msd:MYSTI_07968"/>
<dbReference type="SUPFAM" id="SSF56281">
    <property type="entry name" value="Metallo-hydrolase/oxidoreductase"/>
    <property type="match status" value="1"/>
</dbReference>
<evidence type="ECO:0000256" key="5">
    <source>
        <dbReference type="ARBA" id="ARBA00022833"/>
    </source>
</evidence>
<dbReference type="GO" id="GO:0046872">
    <property type="term" value="F:metal ion binding"/>
    <property type="evidence" value="ECO:0007669"/>
    <property type="project" value="UniProtKB-KW"/>
</dbReference>
<dbReference type="InterPro" id="IPR036866">
    <property type="entry name" value="RibonucZ/Hydroxyglut_hydro"/>
</dbReference>
<dbReference type="GO" id="GO:0016787">
    <property type="term" value="F:hydrolase activity"/>
    <property type="evidence" value="ECO:0007669"/>
    <property type="project" value="UniProtKB-KW"/>
</dbReference>
<comment type="similarity">
    <text evidence="2">Belongs to the metallo-beta-lactamase superfamily.</text>
</comment>